<evidence type="ECO:0000256" key="7">
    <source>
        <dbReference type="ARBA" id="ARBA00023136"/>
    </source>
</evidence>
<dbReference type="OrthoDB" id="2329556at2"/>
<dbReference type="GO" id="GO:0005886">
    <property type="term" value="C:plasma membrane"/>
    <property type="evidence" value="ECO:0007669"/>
    <property type="project" value="UniProtKB-SubCell"/>
</dbReference>
<keyword evidence="4 8" id="KW-1003">Cell membrane</keyword>
<keyword evidence="7 8" id="KW-0472">Membrane</keyword>
<evidence type="ECO:0000313" key="9">
    <source>
        <dbReference type="EMBL" id="SFC18949.1"/>
    </source>
</evidence>
<proteinExistence type="inferred from homology"/>
<name>A0A1I1H457_9LACO</name>
<comment type="similarity">
    <text evidence="2 8">Belongs to the 4-toluene sulfonate uptake permease (TSUP) (TC 2.A.102) family.</text>
</comment>
<keyword evidence="6 8" id="KW-1133">Transmembrane helix</keyword>
<feature type="transmembrane region" description="Helical" evidence="8">
    <location>
        <begin position="72"/>
        <end position="91"/>
    </location>
</feature>
<evidence type="ECO:0000256" key="4">
    <source>
        <dbReference type="ARBA" id="ARBA00022475"/>
    </source>
</evidence>
<feature type="transmembrane region" description="Helical" evidence="8">
    <location>
        <begin position="98"/>
        <end position="115"/>
    </location>
</feature>
<evidence type="ECO:0000256" key="3">
    <source>
        <dbReference type="ARBA" id="ARBA00022448"/>
    </source>
</evidence>
<gene>
    <name evidence="9" type="ORF">SAMN05660453_1268</name>
</gene>
<feature type="transmembrane region" description="Helical" evidence="8">
    <location>
        <begin position="200"/>
        <end position="217"/>
    </location>
</feature>
<dbReference type="PANTHER" id="PTHR30269:SF0">
    <property type="entry name" value="MEMBRANE TRANSPORTER PROTEIN YFCA-RELATED"/>
    <property type="match status" value="1"/>
</dbReference>
<dbReference type="InterPro" id="IPR052017">
    <property type="entry name" value="TSUP"/>
</dbReference>
<dbReference type="InterPro" id="IPR002781">
    <property type="entry name" value="TM_pro_TauE-like"/>
</dbReference>
<keyword evidence="3" id="KW-0813">Transport</keyword>
<feature type="transmembrane region" description="Helical" evidence="8">
    <location>
        <begin position="6"/>
        <end position="28"/>
    </location>
</feature>
<evidence type="ECO:0000256" key="5">
    <source>
        <dbReference type="ARBA" id="ARBA00022692"/>
    </source>
</evidence>
<feature type="transmembrane region" description="Helical" evidence="8">
    <location>
        <begin position="135"/>
        <end position="160"/>
    </location>
</feature>
<organism evidence="9 10">
    <name type="scientific">Fructobacillus durionis</name>
    <dbReference type="NCBI Taxonomy" id="283737"/>
    <lineage>
        <taxon>Bacteria</taxon>
        <taxon>Bacillati</taxon>
        <taxon>Bacillota</taxon>
        <taxon>Bacilli</taxon>
        <taxon>Lactobacillales</taxon>
        <taxon>Lactobacillaceae</taxon>
        <taxon>Fructobacillus</taxon>
    </lineage>
</organism>
<dbReference type="STRING" id="283737.SAMN05660453_1268"/>
<evidence type="ECO:0000256" key="8">
    <source>
        <dbReference type="RuleBase" id="RU363041"/>
    </source>
</evidence>
<evidence type="ECO:0000313" key="10">
    <source>
        <dbReference type="Proteomes" id="UP000199376"/>
    </source>
</evidence>
<keyword evidence="5 8" id="KW-0812">Transmembrane</keyword>
<comment type="subcellular location">
    <subcellularLocation>
        <location evidence="1 8">Cell membrane</location>
        <topology evidence="1 8">Multi-pass membrane protein</topology>
    </subcellularLocation>
</comment>
<accession>A0A1I1H457</accession>
<keyword evidence="10" id="KW-1185">Reference proteome</keyword>
<dbReference type="Pfam" id="PF01925">
    <property type="entry name" value="TauE"/>
    <property type="match status" value="1"/>
</dbReference>
<evidence type="ECO:0000256" key="6">
    <source>
        <dbReference type="ARBA" id="ARBA00022989"/>
    </source>
</evidence>
<protein>
    <recommendedName>
        <fullName evidence="8">Probable membrane transporter protein</fullName>
    </recommendedName>
</protein>
<dbReference type="EMBL" id="FOLI01000007">
    <property type="protein sequence ID" value="SFC18949.1"/>
    <property type="molecule type" value="Genomic_DNA"/>
</dbReference>
<sequence>MASVLYLIAMALIAGVLNGIVGMAALTLYPVLLSLGIPPVSANATITISQMASGVGTLLSSLKELKNHWKQTLLITVINATAGVVGALLLIHSSDSNFKKVVPFFILLAAVLILMPKKQGSNQPTKQWVKVVSWISIFLVGGYIGYFGAGSGLLMIAVLSRALNEKYATYNAIRNFATFINNLIAAGMFCFSLPVKWTVVPVLMIGLFAGGFLGPIVVRHVPQDKIKTYVGIFALLLSVVLFYQAYC</sequence>
<feature type="transmembrane region" description="Helical" evidence="8">
    <location>
        <begin position="172"/>
        <end position="194"/>
    </location>
</feature>
<dbReference type="RefSeq" id="WP_091503114.1">
    <property type="nucleotide sequence ID" value="NZ_FOLI01000007.1"/>
</dbReference>
<feature type="transmembrane region" description="Helical" evidence="8">
    <location>
        <begin position="229"/>
        <end position="246"/>
    </location>
</feature>
<dbReference type="AlphaFoldDB" id="A0A1I1H457"/>
<dbReference type="PANTHER" id="PTHR30269">
    <property type="entry name" value="TRANSMEMBRANE PROTEIN YFCA"/>
    <property type="match status" value="1"/>
</dbReference>
<dbReference type="Proteomes" id="UP000199376">
    <property type="component" value="Unassembled WGS sequence"/>
</dbReference>
<evidence type="ECO:0000256" key="2">
    <source>
        <dbReference type="ARBA" id="ARBA00009142"/>
    </source>
</evidence>
<evidence type="ECO:0000256" key="1">
    <source>
        <dbReference type="ARBA" id="ARBA00004651"/>
    </source>
</evidence>
<reference evidence="9 10" key="1">
    <citation type="submission" date="2016-10" db="EMBL/GenBank/DDBJ databases">
        <authorList>
            <person name="de Groot N.N."/>
        </authorList>
    </citation>
    <scope>NUCLEOTIDE SEQUENCE [LARGE SCALE GENOMIC DNA]</scope>
    <source>
        <strain evidence="9 10">DSM 19113</strain>
    </source>
</reference>